<keyword evidence="4" id="KW-1003">Cell membrane</keyword>
<evidence type="ECO:0000256" key="10">
    <source>
        <dbReference type="ARBA" id="ARBA00022989"/>
    </source>
</evidence>
<evidence type="ECO:0000256" key="1">
    <source>
        <dbReference type="ARBA" id="ARBA00004401"/>
    </source>
</evidence>
<evidence type="ECO:0000256" key="7">
    <source>
        <dbReference type="ARBA" id="ARBA00022692"/>
    </source>
</evidence>
<comment type="similarity">
    <text evidence="2">Belongs to the X(+)/potassium ATPases subunit beta family.</text>
</comment>
<dbReference type="Proteomes" id="UP000007303">
    <property type="component" value="Unassembled WGS sequence"/>
</dbReference>
<dbReference type="GO" id="GO:0001671">
    <property type="term" value="F:ATPase activator activity"/>
    <property type="evidence" value="ECO:0007669"/>
    <property type="project" value="TreeGrafter"/>
</dbReference>
<dbReference type="AlphaFoldDB" id="H3BVT6"/>
<dbReference type="Gene3D" id="2.60.40.1660">
    <property type="entry name" value="Na, k-atpase alpha subunit"/>
    <property type="match status" value="1"/>
</dbReference>
<evidence type="ECO:0000313" key="18">
    <source>
        <dbReference type="Ensembl" id="ENSTNIP00000000098.1"/>
    </source>
</evidence>
<keyword evidence="13" id="KW-0472">Membrane</keyword>
<keyword evidence="11" id="KW-0915">Sodium</keyword>
<keyword evidence="16" id="KW-0739">Sodium transport</keyword>
<reference evidence="18" key="2">
    <citation type="submission" date="2025-08" db="UniProtKB">
        <authorList>
            <consortium name="Ensembl"/>
        </authorList>
    </citation>
    <scope>IDENTIFICATION</scope>
</reference>
<dbReference type="InterPro" id="IPR000402">
    <property type="entry name" value="Na/K_ATPase_sub_beta"/>
</dbReference>
<evidence type="ECO:0000256" key="11">
    <source>
        <dbReference type="ARBA" id="ARBA00023053"/>
    </source>
</evidence>
<dbReference type="InterPro" id="IPR038702">
    <property type="entry name" value="Na/K_ATPase_sub_beta_sf"/>
</dbReference>
<evidence type="ECO:0000256" key="9">
    <source>
        <dbReference type="ARBA" id="ARBA00022968"/>
    </source>
</evidence>
<evidence type="ECO:0000256" key="8">
    <source>
        <dbReference type="ARBA" id="ARBA00022958"/>
    </source>
</evidence>
<reference evidence="19" key="1">
    <citation type="journal article" date="2004" name="Nature">
        <title>Genome duplication in the teleost fish Tetraodon nigroviridis reveals the early vertebrate proto-karyotype.</title>
        <authorList>
            <person name="Jaillon O."/>
            <person name="Aury J.-M."/>
            <person name="Brunet F."/>
            <person name="Petit J.-L."/>
            <person name="Stange-Thomann N."/>
            <person name="Mauceli E."/>
            <person name="Bouneau L."/>
            <person name="Fischer C."/>
            <person name="Ozouf-Costaz C."/>
            <person name="Bernot A."/>
            <person name="Nicaud S."/>
            <person name="Jaffe D."/>
            <person name="Fisher S."/>
            <person name="Lutfalla G."/>
            <person name="Dossat C."/>
            <person name="Segurens B."/>
            <person name="Dasilva C."/>
            <person name="Salanoubat M."/>
            <person name="Levy M."/>
            <person name="Boudet N."/>
            <person name="Castellano S."/>
            <person name="Anthouard V."/>
            <person name="Jubin C."/>
            <person name="Castelli V."/>
            <person name="Katinka M."/>
            <person name="Vacherie B."/>
            <person name="Biemont C."/>
            <person name="Skalli Z."/>
            <person name="Cattolico L."/>
            <person name="Poulain J."/>
            <person name="De Berardinis V."/>
            <person name="Cruaud C."/>
            <person name="Duprat S."/>
            <person name="Brottier P."/>
            <person name="Coutanceau J.-P."/>
            <person name="Gouzy J."/>
            <person name="Parra G."/>
            <person name="Lardier G."/>
            <person name="Chapple C."/>
            <person name="McKernan K.J."/>
            <person name="McEwan P."/>
            <person name="Bosak S."/>
            <person name="Kellis M."/>
            <person name="Volff J.-N."/>
            <person name="Guigo R."/>
            <person name="Zody M.C."/>
            <person name="Mesirov J."/>
            <person name="Lindblad-Toh K."/>
            <person name="Birren B."/>
            <person name="Nusbaum C."/>
            <person name="Kahn D."/>
            <person name="Robinson-Rechavi M."/>
            <person name="Laudet V."/>
            <person name="Schachter V."/>
            <person name="Quetier F."/>
            <person name="Saurin W."/>
            <person name="Scarpelli C."/>
            <person name="Wincker P."/>
            <person name="Lander E.S."/>
            <person name="Weissenbach J."/>
            <person name="Roest Crollius H."/>
        </authorList>
    </citation>
    <scope>NUCLEOTIDE SEQUENCE [LARGE SCALE GENOMIC DNA]</scope>
</reference>
<keyword evidence="9" id="KW-0735">Signal-anchor</keyword>
<dbReference type="InParanoid" id="H3BVT6"/>
<dbReference type="GO" id="GO:0036376">
    <property type="term" value="P:sodium ion export across plasma membrane"/>
    <property type="evidence" value="ECO:0007669"/>
    <property type="project" value="TreeGrafter"/>
</dbReference>
<comment type="subcellular location">
    <subcellularLocation>
        <location evidence="1">Cell membrane</location>
        <topology evidence="1">Single-pass type II membrane protein</topology>
    </subcellularLocation>
</comment>
<evidence type="ECO:0000256" key="13">
    <source>
        <dbReference type="ARBA" id="ARBA00023136"/>
    </source>
</evidence>
<dbReference type="GO" id="GO:0030007">
    <property type="term" value="P:intracellular potassium ion homeostasis"/>
    <property type="evidence" value="ECO:0007669"/>
    <property type="project" value="TreeGrafter"/>
</dbReference>
<evidence type="ECO:0000256" key="12">
    <source>
        <dbReference type="ARBA" id="ARBA00023065"/>
    </source>
</evidence>
<keyword evidence="3" id="KW-0813">Transport</keyword>
<keyword evidence="19" id="KW-1185">Reference proteome</keyword>
<evidence type="ECO:0000256" key="2">
    <source>
        <dbReference type="ARBA" id="ARBA00005876"/>
    </source>
</evidence>
<dbReference type="Ensembl" id="ENSTNIT00000002110.1">
    <property type="protein sequence ID" value="ENSTNIP00000000098.1"/>
    <property type="gene ID" value="ENSTNIG00000001635.1"/>
</dbReference>
<accession>H3BVT6</accession>
<keyword evidence="7" id="KW-0812">Transmembrane</keyword>
<evidence type="ECO:0000256" key="3">
    <source>
        <dbReference type="ARBA" id="ARBA00022448"/>
    </source>
</evidence>
<dbReference type="Pfam" id="PF00287">
    <property type="entry name" value="Na_K-ATPase"/>
    <property type="match status" value="1"/>
</dbReference>
<keyword evidence="15" id="KW-0325">Glycoprotein</keyword>
<protein>
    <recommendedName>
        <fullName evidence="17">Sodium/potassium-transporting ATPase subunit beta-3</fullName>
    </recommendedName>
</protein>
<dbReference type="PANTHER" id="PTHR11523:SF47">
    <property type="entry name" value="SODIUM_POTASSIUM-TRANSPORTING ATPASE SUBUNIT BETA-3"/>
    <property type="match status" value="1"/>
</dbReference>
<dbReference type="GO" id="GO:1990573">
    <property type="term" value="P:potassium ion import across plasma membrane"/>
    <property type="evidence" value="ECO:0007669"/>
    <property type="project" value="TreeGrafter"/>
</dbReference>
<keyword evidence="8" id="KW-0630">Potassium</keyword>
<dbReference type="HOGENOM" id="CLU_2216017_0_0_1"/>
<evidence type="ECO:0000256" key="14">
    <source>
        <dbReference type="ARBA" id="ARBA00023157"/>
    </source>
</evidence>
<dbReference type="GO" id="GO:0006883">
    <property type="term" value="P:intracellular sodium ion homeostasis"/>
    <property type="evidence" value="ECO:0007669"/>
    <property type="project" value="TreeGrafter"/>
</dbReference>
<reference evidence="18" key="3">
    <citation type="submission" date="2025-09" db="UniProtKB">
        <authorList>
            <consortium name="Ensembl"/>
        </authorList>
    </citation>
    <scope>IDENTIFICATION</scope>
</reference>
<evidence type="ECO:0000256" key="5">
    <source>
        <dbReference type="ARBA" id="ARBA00022538"/>
    </source>
</evidence>
<keyword evidence="14" id="KW-1015">Disulfide bond</keyword>
<keyword evidence="10" id="KW-1133">Transmembrane helix</keyword>
<sequence>MFTLTLWVTLQTLDENVPRHQDRVANPGLVLRPHATEISFNRSDPTGYGRYTQQLHELLQRYNDSVQQSNELCLVGEFTEQDRQPVKKVCQFRRTCFSSSSALRDHT</sequence>
<evidence type="ECO:0000313" key="19">
    <source>
        <dbReference type="Proteomes" id="UP000007303"/>
    </source>
</evidence>
<name>H3BVT6_TETNG</name>
<dbReference type="GeneTree" id="ENSGT01030000234579"/>
<dbReference type="STRING" id="99883.ENSTNIP00000000098"/>
<dbReference type="PANTHER" id="PTHR11523">
    <property type="entry name" value="SODIUM/POTASSIUM-DEPENDENT ATPASE BETA SUBUNIT"/>
    <property type="match status" value="1"/>
</dbReference>
<keyword evidence="12" id="KW-0406">Ion transport</keyword>
<organism evidence="18 19">
    <name type="scientific">Tetraodon nigroviridis</name>
    <name type="common">Spotted green pufferfish</name>
    <name type="synonym">Chelonodon nigroviridis</name>
    <dbReference type="NCBI Taxonomy" id="99883"/>
    <lineage>
        <taxon>Eukaryota</taxon>
        <taxon>Metazoa</taxon>
        <taxon>Chordata</taxon>
        <taxon>Craniata</taxon>
        <taxon>Vertebrata</taxon>
        <taxon>Euteleostomi</taxon>
        <taxon>Actinopterygii</taxon>
        <taxon>Neopterygii</taxon>
        <taxon>Teleostei</taxon>
        <taxon>Neoteleostei</taxon>
        <taxon>Acanthomorphata</taxon>
        <taxon>Eupercaria</taxon>
        <taxon>Tetraodontiformes</taxon>
        <taxon>Tetradontoidea</taxon>
        <taxon>Tetraodontidae</taxon>
        <taxon>Tetraodon</taxon>
    </lineage>
</organism>
<keyword evidence="5" id="KW-0633">Potassium transport</keyword>
<evidence type="ECO:0000256" key="15">
    <source>
        <dbReference type="ARBA" id="ARBA00023180"/>
    </source>
</evidence>
<keyword evidence="6" id="KW-0740">Sodium/potassium transport</keyword>
<evidence type="ECO:0000256" key="17">
    <source>
        <dbReference type="ARBA" id="ARBA00041204"/>
    </source>
</evidence>
<evidence type="ECO:0000256" key="4">
    <source>
        <dbReference type="ARBA" id="ARBA00022475"/>
    </source>
</evidence>
<proteinExistence type="inferred from homology"/>
<evidence type="ECO:0000256" key="16">
    <source>
        <dbReference type="ARBA" id="ARBA00023201"/>
    </source>
</evidence>
<evidence type="ECO:0000256" key="6">
    <source>
        <dbReference type="ARBA" id="ARBA00022607"/>
    </source>
</evidence>
<dbReference type="GO" id="GO:0005890">
    <property type="term" value="C:sodium:potassium-exchanging ATPase complex"/>
    <property type="evidence" value="ECO:0007669"/>
    <property type="project" value="InterPro"/>
</dbReference>